<dbReference type="Proteomes" id="UP000287651">
    <property type="component" value="Unassembled WGS sequence"/>
</dbReference>
<gene>
    <name evidence="1" type="ORF">B296_00035219</name>
</gene>
<evidence type="ECO:0000313" key="2">
    <source>
        <dbReference type="Proteomes" id="UP000287651"/>
    </source>
</evidence>
<protein>
    <submittedName>
        <fullName evidence="1">Uncharacterized protein</fullName>
    </submittedName>
</protein>
<dbReference type="EMBL" id="AMZH03008102">
    <property type="protein sequence ID" value="RRT59704.1"/>
    <property type="molecule type" value="Genomic_DNA"/>
</dbReference>
<dbReference type="AlphaFoldDB" id="A0A426Z6U2"/>
<organism evidence="1 2">
    <name type="scientific">Ensete ventricosum</name>
    <name type="common">Abyssinian banana</name>
    <name type="synonym">Musa ensete</name>
    <dbReference type="NCBI Taxonomy" id="4639"/>
    <lineage>
        <taxon>Eukaryota</taxon>
        <taxon>Viridiplantae</taxon>
        <taxon>Streptophyta</taxon>
        <taxon>Embryophyta</taxon>
        <taxon>Tracheophyta</taxon>
        <taxon>Spermatophyta</taxon>
        <taxon>Magnoliopsida</taxon>
        <taxon>Liliopsida</taxon>
        <taxon>Zingiberales</taxon>
        <taxon>Musaceae</taxon>
        <taxon>Ensete</taxon>
    </lineage>
</organism>
<name>A0A426Z6U2_ENSVE</name>
<accession>A0A426Z6U2</accession>
<sequence>MVRSLSLSTSIQQKKKLQQLSRMPDFTLPINHNLIIGRTSPGTHHPGGLVLQKQPNEVRKTCIKAIIGASTLADLRLPAWSASRASSSNPVVRIHWTRWKTQHLALEGGLSMSPRARCLSIMERTPLPQPNQPRDEPIDPRLHSLYLETRAYLPTRRGDTGVYLTTLG</sequence>
<reference evidence="1 2" key="1">
    <citation type="journal article" date="2014" name="Agronomy (Basel)">
        <title>A Draft Genome Sequence for Ensete ventricosum, the Drought-Tolerant Tree Against Hunger.</title>
        <authorList>
            <person name="Harrison J."/>
            <person name="Moore K.A."/>
            <person name="Paszkiewicz K."/>
            <person name="Jones T."/>
            <person name="Grant M."/>
            <person name="Ambacheew D."/>
            <person name="Muzemil S."/>
            <person name="Studholme D.J."/>
        </authorList>
    </citation>
    <scope>NUCLEOTIDE SEQUENCE [LARGE SCALE GENOMIC DNA]</scope>
</reference>
<comment type="caution">
    <text evidence="1">The sequence shown here is derived from an EMBL/GenBank/DDBJ whole genome shotgun (WGS) entry which is preliminary data.</text>
</comment>
<evidence type="ECO:0000313" key="1">
    <source>
        <dbReference type="EMBL" id="RRT59704.1"/>
    </source>
</evidence>
<proteinExistence type="predicted"/>